<dbReference type="EC" id="4.2.2.-" evidence="3"/>
<dbReference type="GO" id="GO:0071555">
    <property type="term" value="P:cell wall organization"/>
    <property type="evidence" value="ECO:0007669"/>
    <property type="project" value="UniProtKB-KW"/>
</dbReference>
<dbReference type="NCBIfam" id="TIGR00413">
    <property type="entry name" value="rlpA"/>
    <property type="match status" value="1"/>
</dbReference>
<evidence type="ECO:0000313" key="8">
    <source>
        <dbReference type="Proteomes" id="UP000535020"/>
    </source>
</evidence>
<comment type="similarity">
    <text evidence="3 4">Belongs to the RlpA family.</text>
</comment>
<keyword evidence="2 3" id="KW-0961">Cell wall biogenesis/degradation</keyword>
<protein>
    <recommendedName>
        <fullName evidence="3">Probable endolytic peptidoglycan transglycosylase RlpA</fullName>
        <ecNumber evidence="3">4.2.2.-</ecNumber>
    </recommendedName>
</protein>
<dbReference type="InterPro" id="IPR012997">
    <property type="entry name" value="RplA"/>
</dbReference>
<dbReference type="GO" id="GO:0008932">
    <property type="term" value="F:lytic endotransglycosylase activity"/>
    <property type="evidence" value="ECO:0007669"/>
    <property type="project" value="UniProtKB-UniRule"/>
</dbReference>
<dbReference type="HAMAP" id="MF_02071">
    <property type="entry name" value="RlpA"/>
    <property type="match status" value="1"/>
</dbReference>
<dbReference type="Gene3D" id="2.40.40.10">
    <property type="entry name" value="RlpA-like domain"/>
    <property type="match status" value="1"/>
</dbReference>
<dbReference type="InterPro" id="IPR034718">
    <property type="entry name" value="RlpA"/>
</dbReference>
<dbReference type="AlphaFoldDB" id="A0A7Y9C7D2"/>
<evidence type="ECO:0000256" key="3">
    <source>
        <dbReference type="HAMAP-Rule" id="MF_02071"/>
    </source>
</evidence>
<evidence type="ECO:0000256" key="4">
    <source>
        <dbReference type="RuleBase" id="RU003495"/>
    </source>
</evidence>
<dbReference type="SUPFAM" id="SSF50685">
    <property type="entry name" value="Barwin-like endoglucanases"/>
    <property type="match status" value="1"/>
</dbReference>
<keyword evidence="5" id="KW-0732">Signal</keyword>
<dbReference type="PROSITE" id="PS51257">
    <property type="entry name" value="PROKAR_LIPOPROTEIN"/>
    <property type="match status" value="1"/>
</dbReference>
<feature type="chain" id="PRO_5031656891" description="Probable endolytic peptidoglycan transglycosylase RlpA" evidence="5">
    <location>
        <begin position="22"/>
        <end position="128"/>
    </location>
</feature>
<dbReference type="InterPro" id="IPR036908">
    <property type="entry name" value="RlpA-like_sf"/>
</dbReference>
<dbReference type="CDD" id="cd22268">
    <property type="entry name" value="DPBB_RlpA-like"/>
    <property type="match status" value="1"/>
</dbReference>
<feature type="domain" description="RlpA-like protein double-psi beta-barrel" evidence="6">
    <location>
        <begin position="35"/>
        <end position="123"/>
    </location>
</feature>
<sequence>MKRILALIVFFMLSVAVVSCSSSKGGGSAKTFKRNVEASYYADKFNGRKTASGEKFHNSDLTAAHRKLPFGTKLRVTNVKNGESVVVTVNDRGPHKAGRELDLTKRAFMTITDNKNHGFIRVNIEVLN</sequence>
<keyword evidence="3" id="KW-0564">Palmitate</keyword>
<evidence type="ECO:0000256" key="2">
    <source>
        <dbReference type="ARBA" id="ARBA00023316"/>
    </source>
</evidence>
<feature type="signal peptide" evidence="5">
    <location>
        <begin position="1"/>
        <end position="21"/>
    </location>
</feature>
<evidence type="ECO:0000256" key="1">
    <source>
        <dbReference type="ARBA" id="ARBA00023239"/>
    </source>
</evidence>
<keyword evidence="3" id="KW-0449">Lipoprotein</keyword>
<evidence type="ECO:0000313" key="7">
    <source>
        <dbReference type="EMBL" id="NYA71328.1"/>
    </source>
</evidence>
<comment type="function">
    <text evidence="3">Lytic transglycosylase with a strong preference for naked glycan strands that lack stem peptides.</text>
</comment>
<keyword evidence="8" id="KW-1185">Reference proteome</keyword>
<keyword evidence="1 3" id="KW-0456">Lyase</keyword>
<name>A0A7Y9C7D2_9FLAO</name>
<dbReference type="PANTHER" id="PTHR34183">
    <property type="entry name" value="ENDOLYTIC PEPTIDOGLYCAN TRANSGLYCOSYLASE RLPA"/>
    <property type="match status" value="1"/>
</dbReference>
<dbReference type="Pfam" id="PF03330">
    <property type="entry name" value="DPBB_1"/>
    <property type="match status" value="1"/>
</dbReference>
<dbReference type="InterPro" id="IPR009009">
    <property type="entry name" value="RlpA-like_DPBB"/>
</dbReference>
<dbReference type="GO" id="GO:0000270">
    <property type="term" value="P:peptidoglycan metabolic process"/>
    <property type="evidence" value="ECO:0007669"/>
    <property type="project" value="UniProtKB-UniRule"/>
</dbReference>
<proteinExistence type="inferred from homology"/>
<dbReference type="EMBL" id="JACBJI010000004">
    <property type="protein sequence ID" value="NYA71328.1"/>
    <property type="molecule type" value="Genomic_DNA"/>
</dbReference>
<keyword evidence="3" id="KW-1003">Cell membrane</keyword>
<dbReference type="GO" id="GO:0005886">
    <property type="term" value="C:plasma membrane"/>
    <property type="evidence" value="ECO:0007669"/>
    <property type="project" value="UniProtKB-SubCell"/>
</dbReference>
<evidence type="ECO:0000259" key="6">
    <source>
        <dbReference type="Pfam" id="PF03330"/>
    </source>
</evidence>
<accession>A0A7Y9C7D2</accession>
<organism evidence="7 8">
    <name type="scientific">Flavobacterium agri</name>
    <dbReference type="NCBI Taxonomy" id="2743471"/>
    <lineage>
        <taxon>Bacteria</taxon>
        <taxon>Pseudomonadati</taxon>
        <taxon>Bacteroidota</taxon>
        <taxon>Flavobacteriia</taxon>
        <taxon>Flavobacteriales</taxon>
        <taxon>Flavobacteriaceae</taxon>
        <taxon>Flavobacterium</taxon>
    </lineage>
</organism>
<dbReference type="PANTHER" id="PTHR34183:SF8">
    <property type="entry name" value="ENDOLYTIC PEPTIDOGLYCAN TRANSGLYCOSYLASE RLPA-RELATED"/>
    <property type="match status" value="1"/>
</dbReference>
<gene>
    <name evidence="3" type="primary">rlpA</name>
    <name evidence="7" type="ORF">HZF10_10380</name>
</gene>
<dbReference type="Proteomes" id="UP000535020">
    <property type="component" value="Unassembled WGS sequence"/>
</dbReference>
<comment type="caution">
    <text evidence="7">The sequence shown here is derived from an EMBL/GenBank/DDBJ whole genome shotgun (WGS) entry which is preliminary data.</text>
</comment>
<evidence type="ECO:0000256" key="5">
    <source>
        <dbReference type="SAM" id="SignalP"/>
    </source>
</evidence>
<comment type="subcellular location">
    <subcellularLocation>
        <location evidence="3">Cell membrane</location>
        <topology evidence="3">Lipid-anchor</topology>
    </subcellularLocation>
</comment>
<keyword evidence="3" id="KW-0472">Membrane</keyword>
<reference evidence="7 8" key="1">
    <citation type="submission" date="2020-07" db="EMBL/GenBank/DDBJ databases">
        <authorList>
            <person name="Sun Q."/>
        </authorList>
    </citation>
    <scope>NUCLEOTIDE SEQUENCE [LARGE SCALE GENOMIC DNA]</scope>
    <source>
        <strain evidence="7 8">MAH-1</strain>
    </source>
</reference>